<dbReference type="InParanoid" id="W0DQM3"/>
<reference evidence="7 8" key="1">
    <citation type="submission" date="2013-12" db="EMBL/GenBank/DDBJ databases">
        <authorList>
            <consortium name="DOE Joint Genome Institute"/>
            <person name="Kappler U."/>
            <person name="Huntemann M."/>
            <person name="Han J."/>
            <person name="Chen A."/>
            <person name="Kyrpides N."/>
            <person name="Mavromatis K."/>
            <person name="Markowitz V."/>
            <person name="Palaniappan K."/>
            <person name="Ivanova N."/>
            <person name="Schaumberg A."/>
            <person name="Pati A."/>
            <person name="Liolios K."/>
            <person name="Nordberg H.P."/>
            <person name="Cantor M.N."/>
            <person name="Hua S.X."/>
            <person name="Woyke T."/>
        </authorList>
    </citation>
    <scope>NUCLEOTIDE SEQUENCE [LARGE SCALE GENOMIC DNA]</scope>
    <source>
        <strain evidence="8">AL2</strain>
    </source>
</reference>
<evidence type="ECO:0000256" key="5">
    <source>
        <dbReference type="RuleBase" id="RU363032"/>
    </source>
</evidence>
<dbReference type="GO" id="GO:0005886">
    <property type="term" value="C:plasma membrane"/>
    <property type="evidence" value="ECO:0007669"/>
    <property type="project" value="UniProtKB-SubCell"/>
</dbReference>
<dbReference type="CDD" id="cd06261">
    <property type="entry name" value="TM_PBP2"/>
    <property type="match status" value="1"/>
</dbReference>
<accession>W0DQM3</accession>
<dbReference type="eggNOG" id="COG4590">
    <property type="taxonomic scope" value="Bacteria"/>
</dbReference>
<dbReference type="RefSeq" id="WP_006459866.1">
    <property type="nucleotide sequence ID" value="NZ_CP007030.1"/>
</dbReference>
<evidence type="ECO:0000313" key="8">
    <source>
        <dbReference type="Proteomes" id="UP000005380"/>
    </source>
</evidence>
<evidence type="ECO:0000259" key="6">
    <source>
        <dbReference type="PROSITE" id="PS50928"/>
    </source>
</evidence>
<sequence length="758" mass="84729">MSQLIKENLNEALTGKRSKRRLVRRRIVDHTAKYGISTGGIGIIFAVFLIMFFLIYVVLPMFVSADIDKRTEMSVPGGLSEQTVHYAIDDYKAVGVRITDAGRILGFSTDNADVLLDKKVPVPEGVRVTSFTLVDEPTNRFAFGLSDGGVILGQIKFNLTFPGGQRVITPVIEWPFGEDAKAIHDGSVDRLAVRDVDENMMIIAQSDFSDALSIRNYRKRTSFISDEIQLNPVAQSQIRTDFISDYIMLASNMRDLVLVTREGMARYYSIANIQQPEMLQQVRVVRPDETITSAKYLNGNTSMLFGTDKGRMVQWFPVRDRNNDFALQEIRDFSRGDQPITAIGIEGTRRGFALGDSAGQFNLYYSTSQRHLREVSAGPQDPITFIRFAPREDGALVETQSGRLISYDIHNPHPEISFSSLWQKVWYEGYSEPTYTWQSTSGTDDFEGKMSLTPLTFGTIKAALYSMLFAVPIAIFAAIYTAFFMDKKTRQWIKPSVELIEALPTVILGFLAGLWLAPYMEANLPGFFAIVFVVPIGILLFGYGWSRLPEKIRLMVPIGRRAVLMLPVVIFLGWFALSMSVPIEKMFFNGDMRDWLTNSAGIDFDQRNAMVIGFAMGFALIPTIFSVAEDAIYSVPRYLVNGSYALGASGWQTMVGVVLPTASPGIFSAVMLGFGRGVGETMIVLMASGNTPLMDVNIFEGMRTLSANLAVEMAETEVDSTHYRVLFLSGLVLFIFTFFFNTLAEIVRQRMRKKYGSL</sequence>
<keyword evidence="8" id="KW-1185">Reference proteome</keyword>
<protein>
    <submittedName>
        <fullName evidence="7">Phosphate ABC transporter permease</fullName>
    </submittedName>
</protein>
<keyword evidence="5" id="KW-0813">Transport</keyword>
<dbReference type="InterPro" id="IPR036322">
    <property type="entry name" value="WD40_repeat_dom_sf"/>
</dbReference>
<feature type="transmembrane region" description="Helical" evidence="5">
    <location>
        <begin position="609"/>
        <end position="633"/>
    </location>
</feature>
<dbReference type="KEGG" id="tao:THIAE_02225"/>
<dbReference type="GO" id="GO:0055085">
    <property type="term" value="P:transmembrane transport"/>
    <property type="evidence" value="ECO:0007669"/>
    <property type="project" value="InterPro"/>
</dbReference>
<dbReference type="PANTHER" id="PTHR42727:SF1">
    <property type="entry name" value="PHOSPHATE TRANSPORT SYSTEM PERMEASE"/>
    <property type="match status" value="1"/>
</dbReference>
<dbReference type="Gene3D" id="1.10.3720.10">
    <property type="entry name" value="MetI-like"/>
    <property type="match status" value="1"/>
</dbReference>
<evidence type="ECO:0000256" key="4">
    <source>
        <dbReference type="ARBA" id="ARBA00023136"/>
    </source>
</evidence>
<dbReference type="EMBL" id="CP007030">
    <property type="protein sequence ID" value="AHF00747.1"/>
    <property type="molecule type" value="Genomic_DNA"/>
</dbReference>
<dbReference type="InterPro" id="IPR035906">
    <property type="entry name" value="MetI-like_sf"/>
</dbReference>
<gene>
    <name evidence="7" type="ORF">THIAE_02225</name>
</gene>
<dbReference type="Pfam" id="PF00528">
    <property type="entry name" value="BPD_transp_1"/>
    <property type="match status" value="1"/>
</dbReference>
<dbReference type="Proteomes" id="UP000005380">
    <property type="component" value="Chromosome"/>
</dbReference>
<dbReference type="OrthoDB" id="9785113at2"/>
<feature type="transmembrane region" description="Helical" evidence="5">
    <location>
        <begin position="524"/>
        <end position="543"/>
    </location>
</feature>
<dbReference type="PANTHER" id="PTHR42727">
    <property type="entry name" value="PHOSPHATE TRANSPORT SYSTEM PERMEASE PROTEIN"/>
    <property type="match status" value="1"/>
</dbReference>
<comment type="subcellular location">
    <subcellularLocation>
        <location evidence="1 5">Cell membrane</location>
        <topology evidence="1 5">Multi-pass membrane protein</topology>
    </subcellularLocation>
</comment>
<dbReference type="Gene3D" id="2.130.10.10">
    <property type="entry name" value="YVTN repeat-like/Quinoprotein amine dehydrogenase"/>
    <property type="match status" value="1"/>
</dbReference>
<keyword evidence="3 5" id="KW-1133">Transmembrane helix</keyword>
<dbReference type="HOGENOM" id="CLU_013803_0_0_6"/>
<comment type="similarity">
    <text evidence="5">Belongs to the binding-protein-dependent transport system permease family.</text>
</comment>
<evidence type="ECO:0000313" key="7">
    <source>
        <dbReference type="EMBL" id="AHF00747.1"/>
    </source>
</evidence>
<dbReference type="STRING" id="717772.THIAE_02225"/>
<proteinExistence type="inferred from homology"/>
<dbReference type="SUPFAM" id="SSF161098">
    <property type="entry name" value="MetI-like"/>
    <property type="match status" value="2"/>
</dbReference>
<dbReference type="SUPFAM" id="SSF50978">
    <property type="entry name" value="WD40 repeat-like"/>
    <property type="match status" value="1"/>
</dbReference>
<dbReference type="InterPro" id="IPR000515">
    <property type="entry name" value="MetI-like"/>
</dbReference>
<dbReference type="PROSITE" id="PS50928">
    <property type="entry name" value="ABC_TM1"/>
    <property type="match status" value="1"/>
</dbReference>
<organism evidence="7 8">
    <name type="scientific">Thiomicrospira aerophila AL3</name>
    <dbReference type="NCBI Taxonomy" id="717772"/>
    <lineage>
        <taxon>Bacteria</taxon>
        <taxon>Pseudomonadati</taxon>
        <taxon>Pseudomonadota</taxon>
        <taxon>Gammaproteobacteria</taxon>
        <taxon>Thiotrichales</taxon>
        <taxon>Piscirickettsiaceae</taxon>
        <taxon>Thiomicrospira</taxon>
    </lineage>
</organism>
<keyword evidence="2 5" id="KW-0812">Transmembrane</keyword>
<feature type="transmembrane region" description="Helical" evidence="5">
    <location>
        <begin position="723"/>
        <end position="744"/>
    </location>
</feature>
<keyword evidence="4 5" id="KW-0472">Membrane</keyword>
<feature type="domain" description="ABC transmembrane type-1" evidence="6">
    <location>
        <begin position="456"/>
        <end position="744"/>
    </location>
</feature>
<evidence type="ECO:0000256" key="1">
    <source>
        <dbReference type="ARBA" id="ARBA00004651"/>
    </source>
</evidence>
<evidence type="ECO:0000256" key="3">
    <source>
        <dbReference type="ARBA" id="ARBA00022989"/>
    </source>
</evidence>
<dbReference type="InterPro" id="IPR015943">
    <property type="entry name" value="WD40/YVTN_repeat-like_dom_sf"/>
</dbReference>
<feature type="transmembrane region" description="Helical" evidence="5">
    <location>
        <begin position="34"/>
        <end position="59"/>
    </location>
</feature>
<feature type="transmembrane region" description="Helical" evidence="5">
    <location>
        <begin position="563"/>
        <end position="583"/>
    </location>
</feature>
<feature type="transmembrane region" description="Helical" evidence="5">
    <location>
        <begin position="462"/>
        <end position="485"/>
    </location>
</feature>
<feature type="transmembrane region" description="Helical" evidence="5">
    <location>
        <begin position="497"/>
        <end position="518"/>
    </location>
</feature>
<dbReference type="AlphaFoldDB" id="W0DQM3"/>
<evidence type="ECO:0000256" key="2">
    <source>
        <dbReference type="ARBA" id="ARBA00022692"/>
    </source>
</evidence>
<name>W0DQM3_9GAMM</name>